<keyword evidence="3" id="KW-1185">Reference proteome</keyword>
<organism evidence="2 3">
    <name type="scientific">Ruminococcus gauvreauii</name>
    <dbReference type="NCBI Taxonomy" id="438033"/>
    <lineage>
        <taxon>Bacteria</taxon>
        <taxon>Bacillati</taxon>
        <taxon>Bacillota</taxon>
        <taxon>Clostridia</taxon>
        <taxon>Eubacteriales</taxon>
        <taxon>Oscillospiraceae</taxon>
        <taxon>Ruminococcus</taxon>
    </lineage>
</organism>
<accession>A0ABY5VDV0</accession>
<dbReference type="InterPro" id="IPR043129">
    <property type="entry name" value="ATPase_NBD"/>
</dbReference>
<dbReference type="SUPFAM" id="SSF53067">
    <property type="entry name" value="Actin-like ATPase domain"/>
    <property type="match status" value="1"/>
</dbReference>
<dbReference type="Proteomes" id="UP001060164">
    <property type="component" value="Chromosome"/>
</dbReference>
<protein>
    <submittedName>
        <fullName evidence="2">ROK family protein</fullName>
    </submittedName>
</protein>
<dbReference type="PANTHER" id="PTHR18964">
    <property type="entry name" value="ROK (REPRESSOR, ORF, KINASE) FAMILY"/>
    <property type="match status" value="1"/>
</dbReference>
<evidence type="ECO:0000313" key="3">
    <source>
        <dbReference type="Proteomes" id="UP001060164"/>
    </source>
</evidence>
<reference evidence="2" key="1">
    <citation type="journal article" date="2022" name="Cell">
        <title>Design, construction, and in vivo augmentation of a complex gut microbiome.</title>
        <authorList>
            <person name="Cheng A.G."/>
            <person name="Ho P.Y."/>
            <person name="Aranda-Diaz A."/>
            <person name="Jain S."/>
            <person name="Yu F.B."/>
            <person name="Meng X."/>
            <person name="Wang M."/>
            <person name="Iakiviak M."/>
            <person name="Nagashima K."/>
            <person name="Zhao A."/>
            <person name="Murugkar P."/>
            <person name="Patil A."/>
            <person name="Atabakhsh K."/>
            <person name="Weakley A."/>
            <person name="Yan J."/>
            <person name="Brumbaugh A.R."/>
            <person name="Higginbottom S."/>
            <person name="Dimas A."/>
            <person name="Shiver A.L."/>
            <person name="Deutschbauer A."/>
            <person name="Neff N."/>
            <person name="Sonnenburg J.L."/>
            <person name="Huang K.C."/>
            <person name="Fischbach M.A."/>
        </authorList>
    </citation>
    <scope>NUCLEOTIDE SEQUENCE</scope>
    <source>
        <strain evidence="2">DSM 19829</strain>
    </source>
</reference>
<name>A0ABY5VDV0_9FIRM</name>
<evidence type="ECO:0000256" key="1">
    <source>
        <dbReference type="ARBA" id="ARBA00006479"/>
    </source>
</evidence>
<dbReference type="RefSeq" id="WP_028529031.1">
    <property type="nucleotide sequence ID" value="NZ_CABLBR010000018.1"/>
</dbReference>
<comment type="similarity">
    <text evidence="1">Belongs to the ROK (NagC/XylR) family.</text>
</comment>
<proteinExistence type="inferred from homology"/>
<evidence type="ECO:0000313" key="2">
    <source>
        <dbReference type="EMBL" id="UWP58680.1"/>
    </source>
</evidence>
<dbReference type="CDD" id="cd24068">
    <property type="entry name" value="ASKHA_NBD_ROK_FnNanK-like"/>
    <property type="match status" value="1"/>
</dbReference>
<dbReference type="InterPro" id="IPR000600">
    <property type="entry name" value="ROK"/>
</dbReference>
<sequence length="295" mass="31909">MKYYVSIDIGGTAVKYGVLDENGTFAEKDKMETRAQEGGAAILEKAVGIVQQYLDAYRPAGICISTAGMVDREKGEIFYAAPLIPDYAGTNFKNTMEKKFGIPCEVENDVKCAGLAESISGAARGKKYAVCLTIGTGIGGAIILDGKVFHGASGSACEVGYMKMDDSDFQSLGASSILSKKVAQKKQDNSGKWNGYRIFEAARQGDQDCIQAIDELADVLGKGIANICCVLNPEIVVLGGGIMTQEDYLKDRVQKALKKYLVSSIEEHTELAFARHRNDAGMLGAFYNFKQRQCR</sequence>
<gene>
    <name evidence="2" type="ORF">NQ502_15060</name>
</gene>
<dbReference type="PANTHER" id="PTHR18964:SF165">
    <property type="entry name" value="BETA-GLUCOSIDE KINASE"/>
    <property type="match status" value="1"/>
</dbReference>
<dbReference type="Gene3D" id="3.30.420.40">
    <property type="match status" value="2"/>
</dbReference>
<dbReference type="EMBL" id="CP102290">
    <property type="protein sequence ID" value="UWP58680.1"/>
    <property type="molecule type" value="Genomic_DNA"/>
</dbReference>
<dbReference type="Pfam" id="PF00480">
    <property type="entry name" value="ROK"/>
    <property type="match status" value="1"/>
</dbReference>